<comment type="caution">
    <text evidence="5">The sequence shown here is derived from an EMBL/GenBank/DDBJ whole genome shotgun (WGS) entry which is preliminary data.</text>
</comment>
<dbReference type="InterPro" id="IPR011711">
    <property type="entry name" value="GntR_C"/>
</dbReference>
<dbReference type="CDD" id="cd07377">
    <property type="entry name" value="WHTH_GntR"/>
    <property type="match status" value="1"/>
</dbReference>
<dbReference type="InterPro" id="IPR036390">
    <property type="entry name" value="WH_DNA-bd_sf"/>
</dbReference>
<name>A0A972FEX2_9RHOO</name>
<dbReference type="Gene3D" id="1.20.120.530">
    <property type="entry name" value="GntR ligand-binding domain-like"/>
    <property type="match status" value="1"/>
</dbReference>
<dbReference type="EMBL" id="WTVM01000092">
    <property type="protein sequence ID" value="NMG04067.1"/>
    <property type="molecule type" value="Genomic_DNA"/>
</dbReference>
<organism evidence="5 6">
    <name type="scientific">Azoarcus taiwanensis</name>
    <dbReference type="NCBI Taxonomy" id="666964"/>
    <lineage>
        <taxon>Bacteria</taxon>
        <taxon>Pseudomonadati</taxon>
        <taxon>Pseudomonadota</taxon>
        <taxon>Betaproteobacteria</taxon>
        <taxon>Rhodocyclales</taxon>
        <taxon>Zoogloeaceae</taxon>
        <taxon>Azoarcus</taxon>
    </lineage>
</organism>
<dbReference type="PROSITE" id="PS50949">
    <property type="entry name" value="HTH_GNTR"/>
    <property type="match status" value="1"/>
</dbReference>
<evidence type="ECO:0000313" key="6">
    <source>
        <dbReference type="Proteomes" id="UP000599523"/>
    </source>
</evidence>
<accession>A0A972FEX2</accession>
<gene>
    <name evidence="5" type="ORF">GPA21_13990</name>
</gene>
<dbReference type="Pfam" id="PF00392">
    <property type="entry name" value="GntR"/>
    <property type="match status" value="1"/>
</dbReference>
<evidence type="ECO:0000256" key="1">
    <source>
        <dbReference type="ARBA" id="ARBA00023015"/>
    </source>
</evidence>
<evidence type="ECO:0000313" key="5">
    <source>
        <dbReference type="EMBL" id="NMG04067.1"/>
    </source>
</evidence>
<dbReference type="GO" id="GO:0003677">
    <property type="term" value="F:DNA binding"/>
    <property type="evidence" value="ECO:0007669"/>
    <property type="project" value="UniProtKB-KW"/>
</dbReference>
<dbReference type="GO" id="GO:0003700">
    <property type="term" value="F:DNA-binding transcription factor activity"/>
    <property type="evidence" value="ECO:0007669"/>
    <property type="project" value="InterPro"/>
</dbReference>
<dbReference type="Proteomes" id="UP000599523">
    <property type="component" value="Unassembled WGS sequence"/>
</dbReference>
<dbReference type="InterPro" id="IPR000524">
    <property type="entry name" value="Tscrpt_reg_HTH_GntR"/>
</dbReference>
<proteinExistence type="predicted"/>
<dbReference type="Pfam" id="PF07729">
    <property type="entry name" value="FCD"/>
    <property type="match status" value="1"/>
</dbReference>
<dbReference type="AlphaFoldDB" id="A0A972FEX2"/>
<dbReference type="InterPro" id="IPR036388">
    <property type="entry name" value="WH-like_DNA-bd_sf"/>
</dbReference>
<dbReference type="SMART" id="SM00345">
    <property type="entry name" value="HTH_GNTR"/>
    <property type="match status" value="1"/>
</dbReference>
<dbReference type="Gene3D" id="1.10.10.10">
    <property type="entry name" value="Winged helix-like DNA-binding domain superfamily/Winged helix DNA-binding domain"/>
    <property type="match status" value="1"/>
</dbReference>
<keyword evidence="2" id="KW-0238">DNA-binding</keyword>
<dbReference type="SMART" id="SM00895">
    <property type="entry name" value="FCD"/>
    <property type="match status" value="1"/>
</dbReference>
<feature type="domain" description="HTH gntR-type" evidence="4">
    <location>
        <begin position="11"/>
        <end position="79"/>
    </location>
</feature>
<keyword evidence="1" id="KW-0805">Transcription regulation</keyword>
<sequence length="242" mass="26391">MDADSRLASASRLSDEVARQLEAWILSEGFQVGARLPTEKLLCERFGVSRAVIREAISRLKAEGCIRTRQGSGAYLASLPGEGSFRLVRDGSCVPKGLPREIADVFEMRYIMETGATELAAMRRTASDLERIAEALGRMERAISSGENAVGADDDFHVAIAAATQNPQLERFQVFMGHQLSQSRAPTWDAAGHVAGRAKQAQLEHRRIYQAILAGDRSAARQAAAEHLESGMLRLGLDARGW</sequence>
<dbReference type="PANTHER" id="PTHR43537:SF5">
    <property type="entry name" value="UXU OPERON TRANSCRIPTIONAL REGULATOR"/>
    <property type="match status" value="1"/>
</dbReference>
<dbReference type="PRINTS" id="PR00035">
    <property type="entry name" value="HTHGNTR"/>
</dbReference>
<dbReference type="InterPro" id="IPR008920">
    <property type="entry name" value="TF_FadR/GntR_C"/>
</dbReference>
<evidence type="ECO:0000256" key="2">
    <source>
        <dbReference type="ARBA" id="ARBA00023125"/>
    </source>
</evidence>
<keyword evidence="3" id="KW-0804">Transcription</keyword>
<dbReference type="RefSeq" id="WP_168988757.1">
    <property type="nucleotide sequence ID" value="NZ_CAWPHM010000322.1"/>
</dbReference>
<keyword evidence="6" id="KW-1185">Reference proteome</keyword>
<dbReference type="PANTHER" id="PTHR43537">
    <property type="entry name" value="TRANSCRIPTIONAL REGULATOR, GNTR FAMILY"/>
    <property type="match status" value="1"/>
</dbReference>
<evidence type="ECO:0000259" key="4">
    <source>
        <dbReference type="PROSITE" id="PS50949"/>
    </source>
</evidence>
<dbReference type="SUPFAM" id="SSF48008">
    <property type="entry name" value="GntR ligand-binding domain-like"/>
    <property type="match status" value="1"/>
</dbReference>
<evidence type="ECO:0000256" key="3">
    <source>
        <dbReference type="ARBA" id="ARBA00023163"/>
    </source>
</evidence>
<protein>
    <submittedName>
        <fullName evidence="5">FCD domain-containing protein</fullName>
    </submittedName>
</protein>
<dbReference type="SUPFAM" id="SSF46785">
    <property type="entry name" value="Winged helix' DNA-binding domain"/>
    <property type="match status" value="1"/>
</dbReference>
<reference evidence="5" key="1">
    <citation type="submission" date="2019-12" db="EMBL/GenBank/DDBJ databases">
        <title>Comparative genomics gives insights into the taxonomy of the Azoarcus-Aromatoleum group and reveals separate origins of nif in the plant-associated Azoarcus and non-plant-associated Aromatoleum sub-groups.</title>
        <authorList>
            <person name="Lafos M."/>
            <person name="Maluk M."/>
            <person name="Batista M."/>
            <person name="Junghare M."/>
            <person name="Carmona M."/>
            <person name="Faoro H."/>
            <person name="Cruz L.M."/>
            <person name="Battistoni F."/>
            <person name="De Souza E."/>
            <person name="Pedrosa F."/>
            <person name="Chen W.-M."/>
            <person name="Poole P.S."/>
            <person name="Dixon R.A."/>
            <person name="James E.K."/>
        </authorList>
    </citation>
    <scope>NUCLEOTIDE SEQUENCE</scope>
    <source>
        <strain evidence="5">NSC3</strain>
    </source>
</reference>